<dbReference type="EMBL" id="CP001524">
    <property type="protein sequence ID" value="ACN93584.1"/>
    <property type="molecule type" value="Genomic_DNA"/>
</dbReference>
<sequence>MSEYKNNVGDFVTFDHINENFEYEKVATSLSSITSNSNELVAK</sequence>
<evidence type="ECO:0000313" key="2">
    <source>
        <dbReference type="Proteomes" id="UP000006166"/>
    </source>
</evidence>
<keyword evidence="1" id="KW-0614">Plasmid</keyword>
<dbReference type="AlphaFoldDB" id="A0A806CFT5"/>
<organism evidence="1 2">
    <name type="scientific">Borreliella finlandensis</name>
    <dbReference type="NCBI Taxonomy" id="498741"/>
    <lineage>
        <taxon>Bacteria</taxon>
        <taxon>Pseudomonadati</taxon>
        <taxon>Spirochaetota</taxon>
        <taxon>Spirochaetia</taxon>
        <taxon>Spirochaetales</taxon>
        <taxon>Borreliaceae</taxon>
        <taxon>Borreliella</taxon>
    </lineage>
</organism>
<dbReference type="Proteomes" id="UP000006166">
    <property type="component" value="Plasmid SV1_lp54"/>
</dbReference>
<keyword evidence="2" id="KW-1185">Reference proteome</keyword>
<dbReference type="InterPro" id="IPR009941">
    <property type="entry name" value="DUF1473"/>
</dbReference>
<protein>
    <submittedName>
        <fullName evidence="1">Uncharacterized protein</fullName>
    </submittedName>
</protein>
<gene>
    <name evidence="1" type="ORF">BSV1_A068</name>
</gene>
<reference evidence="1 2" key="1">
    <citation type="submission" date="2009-03" db="EMBL/GenBank/DDBJ databases">
        <authorList>
            <person name="Fraser-Liggett C.M."/>
            <person name="Mongodin E.F."/>
            <person name="Casjens B."/>
            <person name="Dunn J."/>
            <person name="Luft B."/>
            <person name="Qiu W."/>
            <person name="Schutzer S."/>
            <person name="Sebastian Y."/>
        </authorList>
    </citation>
    <scope>NUCLEOTIDE SEQUENCE [LARGE SCALE GENOMIC DNA]</scope>
    <source>
        <strain evidence="1 2">SV1</strain>
        <plasmid evidence="1 2">SV1_lp54</plasmid>
    </source>
</reference>
<proteinExistence type="predicted"/>
<geneLocation type="plasmid" evidence="1 2">
    <name>SV1_lp54</name>
</geneLocation>
<evidence type="ECO:0000313" key="1">
    <source>
        <dbReference type="EMBL" id="ACN93584.1"/>
    </source>
</evidence>
<name>A0A806CFT5_9SPIR</name>
<dbReference type="Pfam" id="PF07341">
    <property type="entry name" value="DUF1473"/>
    <property type="match status" value="1"/>
</dbReference>
<accession>A0A806CFT5</accession>